<name>X6LHS4_RETFI</name>
<gene>
    <name evidence="2" type="ORF">RFI_36559</name>
</gene>
<sequence>HHPMIEEMKRQLSSQNEQQLTTFLSMTNLEWKGIPTHLIEWSGILKRMGEILQQAIATQNRHLIVGLLEFAIILITYSHHVSIVPFEVSYGDASREEGTKGKKIKKKKGRNKHN</sequence>
<comment type="caution">
    <text evidence="2">The sequence shown here is derived from an EMBL/GenBank/DDBJ whole genome shotgun (WGS) entry which is preliminary data.</text>
</comment>
<organism evidence="2 3">
    <name type="scientific">Reticulomyxa filosa</name>
    <dbReference type="NCBI Taxonomy" id="46433"/>
    <lineage>
        <taxon>Eukaryota</taxon>
        <taxon>Sar</taxon>
        <taxon>Rhizaria</taxon>
        <taxon>Retaria</taxon>
        <taxon>Foraminifera</taxon>
        <taxon>Monothalamids</taxon>
        <taxon>Reticulomyxidae</taxon>
        <taxon>Reticulomyxa</taxon>
    </lineage>
</organism>
<accession>X6LHS4</accession>
<evidence type="ECO:0000313" key="2">
    <source>
        <dbReference type="EMBL" id="ETO00881.1"/>
    </source>
</evidence>
<protein>
    <submittedName>
        <fullName evidence="2">Uncharacterized protein</fullName>
    </submittedName>
</protein>
<keyword evidence="3" id="KW-1185">Reference proteome</keyword>
<evidence type="ECO:0000256" key="1">
    <source>
        <dbReference type="SAM" id="MobiDB-lite"/>
    </source>
</evidence>
<proteinExistence type="predicted"/>
<evidence type="ECO:0000313" key="3">
    <source>
        <dbReference type="Proteomes" id="UP000023152"/>
    </source>
</evidence>
<dbReference type="AlphaFoldDB" id="X6LHS4"/>
<feature type="compositionally biased region" description="Basic residues" evidence="1">
    <location>
        <begin position="101"/>
        <end position="114"/>
    </location>
</feature>
<reference evidence="2 3" key="1">
    <citation type="journal article" date="2013" name="Curr. Biol.">
        <title>The Genome of the Foraminiferan Reticulomyxa filosa.</title>
        <authorList>
            <person name="Glockner G."/>
            <person name="Hulsmann N."/>
            <person name="Schleicher M."/>
            <person name="Noegel A.A."/>
            <person name="Eichinger L."/>
            <person name="Gallinger C."/>
            <person name="Pawlowski J."/>
            <person name="Sierra R."/>
            <person name="Euteneuer U."/>
            <person name="Pillet L."/>
            <person name="Moustafa A."/>
            <person name="Platzer M."/>
            <person name="Groth M."/>
            <person name="Szafranski K."/>
            <person name="Schliwa M."/>
        </authorList>
    </citation>
    <scope>NUCLEOTIDE SEQUENCE [LARGE SCALE GENOMIC DNA]</scope>
</reference>
<dbReference type="Proteomes" id="UP000023152">
    <property type="component" value="Unassembled WGS sequence"/>
</dbReference>
<dbReference type="EMBL" id="ASPP01039790">
    <property type="protein sequence ID" value="ETO00881.1"/>
    <property type="molecule type" value="Genomic_DNA"/>
</dbReference>
<feature type="non-terminal residue" evidence="2">
    <location>
        <position position="1"/>
    </location>
</feature>
<feature type="region of interest" description="Disordered" evidence="1">
    <location>
        <begin position="92"/>
        <end position="114"/>
    </location>
</feature>